<accession>A0A183AQ63</accession>
<reference evidence="4" key="1">
    <citation type="submission" date="2016-06" db="UniProtKB">
        <authorList>
            <consortium name="WormBaseParasite"/>
        </authorList>
    </citation>
    <scope>IDENTIFICATION</scope>
</reference>
<dbReference type="PANTHER" id="PTHR33327">
    <property type="entry name" value="ENDONUCLEASE"/>
    <property type="match status" value="1"/>
</dbReference>
<evidence type="ECO:0000313" key="4">
    <source>
        <dbReference type="WBParaSite" id="ECPE_0000912601-mRNA-1"/>
    </source>
</evidence>
<feature type="domain" description="DUF7041" evidence="1">
    <location>
        <begin position="29"/>
        <end position="111"/>
    </location>
</feature>
<reference evidence="2 3" key="2">
    <citation type="submission" date="2018-11" db="EMBL/GenBank/DDBJ databases">
        <authorList>
            <consortium name="Pathogen Informatics"/>
        </authorList>
    </citation>
    <scope>NUCLEOTIDE SEQUENCE [LARGE SCALE GENOMIC DNA]</scope>
    <source>
        <strain evidence="2 3">Egypt</strain>
    </source>
</reference>
<evidence type="ECO:0000259" key="1">
    <source>
        <dbReference type="Pfam" id="PF23055"/>
    </source>
</evidence>
<dbReference type="WBParaSite" id="ECPE_0000912601-mRNA-1">
    <property type="protein sequence ID" value="ECPE_0000912601-mRNA-1"/>
    <property type="gene ID" value="ECPE_0000912601"/>
</dbReference>
<evidence type="ECO:0000313" key="2">
    <source>
        <dbReference type="EMBL" id="VDP84776.1"/>
    </source>
</evidence>
<gene>
    <name evidence="2" type="ORF">ECPE_LOCUS9098</name>
</gene>
<evidence type="ECO:0000313" key="3">
    <source>
        <dbReference type="Proteomes" id="UP000272942"/>
    </source>
</evidence>
<keyword evidence="3" id="KW-1185">Reference proteome</keyword>
<dbReference type="AlphaFoldDB" id="A0A183AQ63"/>
<sequence>MFNSYPEGKESSTSAPQDETIVLGLQARIPKFIPEDPEFWLAQVEAQFMLARVTNQLAKFTQLVGCLPSSMAPGLRDIVCNPPTDRPYDALRDAILGRFGMPMGCRLKQLLGGLRLGDNGLDTPTKLLS</sequence>
<dbReference type="PANTHER" id="PTHR33327:SF3">
    <property type="entry name" value="RNA-DIRECTED DNA POLYMERASE"/>
    <property type="match status" value="1"/>
</dbReference>
<dbReference type="Pfam" id="PF23055">
    <property type="entry name" value="DUF7041"/>
    <property type="match status" value="1"/>
</dbReference>
<dbReference type="InterPro" id="IPR055469">
    <property type="entry name" value="DUF7041"/>
</dbReference>
<name>A0A183AQ63_9TREM</name>
<dbReference type="EMBL" id="UZAN01046914">
    <property type="protein sequence ID" value="VDP84776.1"/>
    <property type="molecule type" value="Genomic_DNA"/>
</dbReference>
<organism evidence="4">
    <name type="scientific">Echinostoma caproni</name>
    <dbReference type="NCBI Taxonomy" id="27848"/>
    <lineage>
        <taxon>Eukaryota</taxon>
        <taxon>Metazoa</taxon>
        <taxon>Spiralia</taxon>
        <taxon>Lophotrochozoa</taxon>
        <taxon>Platyhelminthes</taxon>
        <taxon>Trematoda</taxon>
        <taxon>Digenea</taxon>
        <taxon>Plagiorchiida</taxon>
        <taxon>Echinostomata</taxon>
        <taxon>Echinostomatoidea</taxon>
        <taxon>Echinostomatidae</taxon>
        <taxon>Echinostoma</taxon>
    </lineage>
</organism>
<protein>
    <recommendedName>
        <fullName evidence="1">DUF7041 domain-containing protein</fullName>
    </recommendedName>
</protein>
<dbReference type="OrthoDB" id="8122554at2759"/>
<dbReference type="Proteomes" id="UP000272942">
    <property type="component" value="Unassembled WGS sequence"/>
</dbReference>
<proteinExistence type="predicted"/>